<reference evidence="1" key="1">
    <citation type="submission" date="2020-10" db="EMBL/GenBank/DDBJ databases">
        <title>The Whole-Genome Sequence of Metschnikowia persimmonesis, a Novel Endophytic Yeast Species Isolated from Medicinal Plant Diospyros kaki Thumb.</title>
        <authorList>
            <person name="Rahmat E."/>
            <person name="Kang Y."/>
        </authorList>
    </citation>
    <scope>NUCLEOTIDE SEQUENCE</scope>
    <source>
        <strain evidence="1">KIOM G15050</strain>
    </source>
</reference>
<keyword evidence="2" id="KW-1185">Reference proteome</keyword>
<dbReference type="EMBL" id="JACBPP010000001">
    <property type="protein sequence ID" value="KAF8004682.1"/>
    <property type="molecule type" value="Genomic_DNA"/>
</dbReference>
<accession>A0A8H7GXE3</accession>
<comment type="caution">
    <text evidence="1">The sequence shown here is derived from an EMBL/GenBank/DDBJ whole genome shotgun (WGS) entry which is preliminary data.</text>
</comment>
<proteinExistence type="predicted"/>
<protein>
    <submittedName>
        <fullName evidence="1">Uncharacterized protein</fullName>
    </submittedName>
</protein>
<name>A0A8H7GXE3_9ASCO</name>
<gene>
    <name evidence="1" type="ORF">HF325_000139</name>
</gene>
<dbReference type="AlphaFoldDB" id="A0A8H7GXE3"/>
<sequence>MEVIAASEERLSSKIRLVDGTRLSLQHLWSLTRAKSPLGRKAITSQEKWALARDLSQAQVKRRQLAGLLATRIRDFAINAKMNKYRKLISLSCGLRVEDIDGLIDGIEASLTEGSMQA</sequence>
<evidence type="ECO:0000313" key="1">
    <source>
        <dbReference type="EMBL" id="KAF8004682.1"/>
    </source>
</evidence>
<dbReference type="OrthoDB" id="6718656at2759"/>
<evidence type="ECO:0000313" key="2">
    <source>
        <dbReference type="Proteomes" id="UP000649328"/>
    </source>
</evidence>
<organism evidence="1 2">
    <name type="scientific">Metschnikowia pulcherrima</name>
    <dbReference type="NCBI Taxonomy" id="27326"/>
    <lineage>
        <taxon>Eukaryota</taxon>
        <taxon>Fungi</taxon>
        <taxon>Dikarya</taxon>
        <taxon>Ascomycota</taxon>
        <taxon>Saccharomycotina</taxon>
        <taxon>Pichiomycetes</taxon>
        <taxon>Metschnikowiaceae</taxon>
        <taxon>Metschnikowia</taxon>
    </lineage>
</organism>
<dbReference type="Proteomes" id="UP000649328">
    <property type="component" value="Unassembled WGS sequence"/>
</dbReference>